<evidence type="ECO:0000256" key="1">
    <source>
        <dbReference type="ARBA" id="ARBA00023015"/>
    </source>
</evidence>
<sequence>MHVCSVLSLCLVEYMLTKVYILTPIYRSMTLAEKQQLQSSIQKLSARNLDRVVELICRNRPVAERSCDKIFVDLETEDNATLWRLHYYVEAVEKAKTLSCGRVD</sequence>
<feature type="domain" description="NET" evidence="3">
    <location>
        <begin position="19"/>
        <end position="100"/>
    </location>
</feature>
<protein>
    <recommendedName>
        <fullName evidence="3">NET domain-containing protein</fullName>
    </recommendedName>
</protein>
<dbReference type="PROSITE" id="PS51525">
    <property type="entry name" value="NET"/>
    <property type="match status" value="1"/>
</dbReference>
<proteinExistence type="predicted"/>
<keyword evidence="2" id="KW-0804">Transcription</keyword>
<dbReference type="InterPro" id="IPR027353">
    <property type="entry name" value="NET_dom"/>
</dbReference>
<evidence type="ECO:0000313" key="5">
    <source>
        <dbReference type="Proteomes" id="UP001189624"/>
    </source>
</evidence>
<dbReference type="Proteomes" id="UP001189624">
    <property type="component" value="Chromosome 1"/>
</dbReference>
<organism evidence="4 5">
    <name type="scientific">Sphenostylis stenocarpa</name>
    <dbReference type="NCBI Taxonomy" id="92480"/>
    <lineage>
        <taxon>Eukaryota</taxon>
        <taxon>Viridiplantae</taxon>
        <taxon>Streptophyta</taxon>
        <taxon>Embryophyta</taxon>
        <taxon>Tracheophyta</taxon>
        <taxon>Spermatophyta</taxon>
        <taxon>Magnoliopsida</taxon>
        <taxon>eudicotyledons</taxon>
        <taxon>Gunneridae</taxon>
        <taxon>Pentapetalae</taxon>
        <taxon>rosids</taxon>
        <taxon>fabids</taxon>
        <taxon>Fabales</taxon>
        <taxon>Fabaceae</taxon>
        <taxon>Papilionoideae</taxon>
        <taxon>50 kb inversion clade</taxon>
        <taxon>NPAAA clade</taxon>
        <taxon>indigoferoid/millettioid clade</taxon>
        <taxon>Phaseoleae</taxon>
        <taxon>Sphenostylis</taxon>
    </lineage>
</organism>
<dbReference type="InterPro" id="IPR038336">
    <property type="entry name" value="NET_sf"/>
</dbReference>
<reference evidence="4" key="1">
    <citation type="submission" date="2023-10" db="EMBL/GenBank/DDBJ databases">
        <authorList>
            <person name="Domelevo Entfellner J.-B."/>
        </authorList>
    </citation>
    <scope>NUCLEOTIDE SEQUENCE</scope>
</reference>
<accession>A0AA86V0W6</accession>
<dbReference type="Gene3D" id="1.20.1270.220">
    <property type="match status" value="1"/>
</dbReference>
<evidence type="ECO:0000256" key="2">
    <source>
        <dbReference type="ARBA" id="ARBA00023163"/>
    </source>
</evidence>
<dbReference type="AlphaFoldDB" id="A0AA86V0W6"/>
<dbReference type="EMBL" id="OY731398">
    <property type="protein sequence ID" value="CAJ1786476.1"/>
    <property type="molecule type" value="Genomic_DNA"/>
</dbReference>
<dbReference type="PANTHER" id="PTHR45926">
    <property type="entry name" value="OSJNBA0053K19.4 PROTEIN"/>
    <property type="match status" value="1"/>
</dbReference>
<keyword evidence="5" id="KW-1185">Reference proteome</keyword>
<dbReference type="Gramene" id="rna-AYBTSS11_LOCUS239">
    <property type="protein sequence ID" value="CAJ1786476.1"/>
    <property type="gene ID" value="gene-AYBTSS11_LOCUS239"/>
</dbReference>
<gene>
    <name evidence="4" type="ORF">AYBTSS11_LOCUS239</name>
</gene>
<keyword evidence="1" id="KW-0805">Transcription regulation</keyword>
<evidence type="ECO:0000259" key="3">
    <source>
        <dbReference type="PROSITE" id="PS51525"/>
    </source>
</evidence>
<name>A0AA86V0W6_9FABA</name>
<dbReference type="Pfam" id="PF17035">
    <property type="entry name" value="BET"/>
    <property type="match status" value="1"/>
</dbReference>
<evidence type="ECO:0000313" key="4">
    <source>
        <dbReference type="EMBL" id="CAJ1786476.1"/>
    </source>
</evidence>